<dbReference type="Gene3D" id="3.20.20.330">
    <property type="entry name" value="Homocysteine-binding-like domain"/>
    <property type="match status" value="1"/>
</dbReference>
<evidence type="ECO:0000313" key="3">
    <source>
        <dbReference type="Proteomes" id="UP000887567"/>
    </source>
</evidence>
<dbReference type="SUPFAM" id="SSF82282">
    <property type="entry name" value="Homocysteine S-methyltransferase"/>
    <property type="match status" value="1"/>
</dbReference>
<dbReference type="KEGG" id="epa:110243413"/>
<dbReference type="RefSeq" id="XP_020905167.1">
    <property type="nucleotide sequence ID" value="XM_021049508.2"/>
</dbReference>
<protein>
    <recommendedName>
        <fullName evidence="4">Hcy-binding domain-containing protein</fullName>
    </recommendedName>
</protein>
<dbReference type="PANTHER" id="PTHR46120">
    <property type="entry name" value="BETAINE--HOMOCYSTEINE S-METHYLTRANSFERASE 1"/>
    <property type="match status" value="1"/>
</dbReference>
<dbReference type="GO" id="GO:0047150">
    <property type="term" value="F:betaine-homocysteine S-methyltransferase activity"/>
    <property type="evidence" value="ECO:0007669"/>
    <property type="project" value="TreeGrafter"/>
</dbReference>
<sequence>MCVSISEIGDLDGVLPDECAVRVAKAGADIVGINCFYGPHRSVKILRMMKEGLEKAGIKKHLMIQPIGYLTPEVKGGFPWSPEFPLGISTTGKFKLNNSCIII</sequence>
<dbReference type="PANTHER" id="PTHR46120:SF1">
    <property type="entry name" value="HCY-BINDING DOMAIN-CONTAINING PROTEIN"/>
    <property type="match status" value="1"/>
</dbReference>
<evidence type="ECO:0000256" key="1">
    <source>
        <dbReference type="ARBA" id="ARBA00034478"/>
    </source>
</evidence>
<dbReference type="EnsemblMetazoa" id="XM_021049508.2">
    <property type="protein sequence ID" value="XP_020905167.1"/>
    <property type="gene ID" value="LOC110243413"/>
</dbReference>
<dbReference type="GeneID" id="110243413"/>
<proteinExistence type="predicted"/>
<dbReference type="Proteomes" id="UP000887567">
    <property type="component" value="Unplaced"/>
</dbReference>
<dbReference type="InterPro" id="IPR036589">
    <property type="entry name" value="HCY_dom_sf"/>
</dbReference>
<reference evidence="2" key="1">
    <citation type="submission" date="2022-11" db="UniProtKB">
        <authorList>
            <consortium name="EnsemblMetazoa"/>
        </authorList>
    </citation>
    <scope>IDENTIFICATION</scope>
</reference>
<keyword evidence="3" id="KW-1185">Reference proteome</keyword>
<organism evidence="2 3">
    <name type="scientific">Exaiptasia diaphana</name>
    <name type="common">Tropical sea anemone</name>
    <name type="synonym">Aiptasia pulchella</name>
    <dbReference type="NCBI Taxonomy" id="2652724"/>
    <lineage>
        <taxon>Eukaryota</taxon>
        <taxon>Metazoa</taxon>
        <taxon>Cnidaria</taxon>
        <taxon>Anthozoa</taxon>
        <taxon>Hexacorallia</taxon>
        <taxon>Actiniaria</taxon>
        <taxon>Aiptasiidae</taxon>
        <taxon>Exaiptasia</taxon>
    </lineage>
</organism>
<name>A0A913XJC2_EXADI</name>
<dbReference type="GO" id="GO:0009086">
    <property type="term" value="P:methionine biosynthetic process"/>
    <property type="evidence" value="ECO:0007669"/>
    <property type="project" value="TreeGrafter"/>
</dbReference>
<comment type="pathway">
    <text evidence="1">Amino-acid biosynthesis; L-methionine biosynthesis via de novo pathway.</text>
</comment>
<evidence type="ECO:0000313" key="2">
    <source>
        <dbReference type="EnsemblMetazoa" id="XP_020905167.1"/>
    </source>
</evidence>
<accession>A0A913XJC2</accession>
<dbReference type="InterPro" id="IPR051524">
    <property type="entry name" value="BHMT"/>
</dbReference>
<evidence type="ECO:0008006" key="4">
    <source>
        <dbReference type="Google" id="ProtNLM"/>
    </source>
</evidence>
<dbReference type="OrthoDB" id="6020974at2759"/>
<dbReference type="AlphaFoldDB" id="A0A913XJC2"/>